<keyword evidence="2" id="KW-1185">Reference proteome</keyword>
<dbReference type="PANTHER" id="PTHR47331:SF1">
    <property type="entry name" value="GAG-LIKE PROTEIN"/>
    <property type="match status" value="1"/>
</dbReference>
<evidence type="ECO:0000313" key="2">
    <source>
        <dbReference type="Proteomes" id="UP000268014"/>
    </source>
</evidence>
<name>A0A0N4WCW0_HAEPC</name>
<reference evidence="1 2" key="2">
    <citation type="submission" date="2018-11" db="EMBL/GenBank/DDBJ databases">
        <authorList>
            <consortium name="Pathogen Informatics"/>
        </authorList>
    </citation>
    <scope>NUCLEOTIDE SEQUENCE [LARGE SCALE GENOMIC DNA]</scope>
    <source>
        <strain evidence="1 2">MHpl1</strain>
    </source>
</reference>
<dbReference type="STRING" id="6290.A0A0N4WCW0"/>
<evidence type="ECO:0000313" key="1">
    <source>
        <dbReference type="EMBL" id="VDO34697.1"/>
    </source>
</evidence>
<dbReference type="OrthoDB" id="5872352at2759"/>
<reference evidence="3" key="1">
    <citation type="submission" date="2017-02" db="UniProtKB">
        <authorList>
            <consortium name="WormBaseParasite"/>
        </authorList>
    </citation>
    <scope>IDENTIFICATION</scope>
</reference>
<dbReference type="PANTHER" id="PTHR47331">
    <property type="entry name" value="PHD-TYPE DOMAIN-CONTAINING PROTEIN"/>
    <property type="match status" value="1"/>
</dbReference>
<organism evidence="3">
    <name type="scientific">Haemonchus placei</name>
    <name type="common">Barber's pole worm</name>
    <dbReference type="NCBI Taxonomy" id="6290"/>
    <lineage>
        <taxon>Eukaryota</taxon>
        <taxon>Metazoa</taxon>
        <taxon>Ecdysozoa</taxon>
        <taxon>Nematoda</taxon>
        <taxon>Chromadorea</taxon>
        <taxon>Rhabditida</taxon>
        <taxon>Rhabditina</taxon>
        <taxon>Rhabditomorpha</taxon>
        <taxon>Strongyloidea</taxon>
        <taxon>Trichostrongylidae</taxon>
        <taxon>Haemonchus</taxon>
    </lineage>
</organism>
<dbReference type="WBParaSite" id="HPLM_0000838501-mRNA-1">
    <property type="protein sequence ID" value="HPLM_0000838501-mRNA-1"/>
    <property type="gene ID" value="HPLM_0000838501"/>
</dbReference>
<accession>A0A0N4WCW0</accession>
<gene>
    <name evidence="1" type="ORF">HPLM_LOCUS8377</name>
</gene>
<evidence type="ECO:0000313" key="3">
    <source>
        <dbReference type="WBParaSite" id="HPLM_0000838501-mRNA-1"/>
    </source>
</evidence>
<dbReference type="AlphaFoldDB" id="A0A0N4WCW0"/>
<proteinExistence type="predicted"/>
<dbReference type="Proteomes" id="UP000268014">
    <property type="component" value="Unassembled WGS sequence"/>
</dbReference>
<dbReference type="EMBL" id="UZAF01016848">
    <property type="protein sequence ID" value="VDO34697.1"/>
    <property type="molecule type" value="Genomic_DNA"/>
</dbReference>
<sequence length="252" mass="29314">MRTQEEKDKWDNFWILKSVGREEFTGKEKEARTELDAKVWERFNNTVQRRPDGYYVRLPWIEQHPYLPDNKALAYRRLVNVWASISKEDTLLKQYNKIFREQLRNNITEQEEESTNDATGEQIHYIPHQPVITQKARIKLRIVFDVSAHYKNYASSASMTACTYLCYSATSSLVMATSILPSLQVKYTTPGRCTKYSVLKDLFLTNSLILITWLDALTREYCPRYCPVDVVGCCDVDDGEQDETAAPKLELC</sequence>
<protein>
    <submittedName>
        <fullName evidence="3">MADF domain-containing protein</fullName>
    </submittedName>
</protein>